<dbReference type="AlphaFoldDB" id="A0A2K2UEB6"/>
<keyword evidence="1" id="KW-0805">Transcription regulation</keyword>
<dbReference type="RefSeq" id="WP_103263961.1">
    <property type="nucleotide sequence ID" value="NZ_CABMLE010000001.1"/>
</dbReference>
<dbReference type="InterPro" id="IPR050807">
    <property type="entry name" value="TransReg_Diox_bact_type"/>
</dbReference>
<name>A0A2K2UEB6_9ACTN</name>
<evidence type="ECO:0000256" key="2">
    <source>
        <dbReference type="ARBA" id="ARBA00023125"/>
    </source>
</evidence>
<gene>
    <name evidence="5" type="ORF">C2L71_01210</name>
</gene>
<sequence>MTQETRKSIGQRIRSLREQRNLTQEQLALMTGVGRSYLAKVEVGTRNPTVDFLEKIAISLDTTLGNLFENL</sequence>
<proteinExistence type="predicted"/>
<reference evidence="6" key="1">
    <citation type="submission" date="2018-01" db="EMBL/GenBank/DDBJ databases">
        <title>Rubneribacter badeniensis gen. nov., sp. nov., and Colonibacter rubneri, gen. nov., sp. nov., WGS of new members of the Eggerthellaceae.</title>
        <authorList>
            <person name="Danylec N."/>
            <person name="Stoll D.A."/>
            <person name="Doetsch A."/>
            <person name="Kulling S.E."/>
            <person name="Huch M."/>
        </authorList>
    </citation>
    <scope>NUCLEOTIDE SEQUENCE [LARGE SCALE GENOMIC DNA]</scope>
    <source>
        <strain evidence="6">ResAG-96</strain>
    </source>
</reference>
<accession>A0A2K2UEB6</accession>
<dbReference type="PROSITE" id="PS50943">
    <property type="entry name" value="HTH_CROC1"/>
    <property type="match status" value="1"/>
</dbReference>
<organism evidence="5 6">
    <name type="scientific">Enteroscipio rubneri</name>
    <dbReference type="NCBI Taxonomy" id="2070686"/>
    <lineage>
        <taxon>Bacteria</taxon>
        <taxon>Bacillati</taxon>
        <taxon>Actinomycetota</taxon>
        <taxon>Coriobacteriia</taxon>
        <taxon>Eggerthellales</taxon>
        <taxon>Eggerthellaceae</taxon>
        <taxon>Enteroscipio</taxon>
    </lineage>
</organism>
<keyword evidence="6" id="KW-1185">Reference proteome</keyword>
<dbReference type="InterPro" id="IPR010982">
    <property type="entry name" value="Lambda_DNA-bd_dom_sf"/>
</dbReference>
<evidence type="ECO:0000256" key="1">
    <source>
        <dbReference type="ARBA" id="ARBA00023015"/>
    </source>
</evidence>
<dbReference type="OrthoDB" id="3197401at2"/>
<keyword evidence="3" id="KW-0804">Transcription</keyword>
<feature type="domain" description="HTH cro/C1-type" evidence="4">
    <location>
        <begin position="13"/>
        <end position="67"/>
    </location>
</feature>
<evidence type="ECO:0000256" key="3">
    <source>
        <dbReference type="ARBA" id="ARBA00023163"/>
    </source>
</evidence>
<dbReference type="SUPFAM" id="SSF47413">
    <property type="entry name" value="lambda repressor-like DNA-binding domains"/>
    <property type="match status" value="1"/>
</dbReference>
<dbReference type="PANTHER" id="PTHR46797:SF23">
    <property type="entry name" value="HTH-TYPE TRANSCRIPTIONAL REGULATOR SUTR"/>
    <property type="match status" value="1"/>
</dbReference>
<dbReference type="Gene3D" id="1.10.260.40">
    <property type="entry name" value="lambda repressor-like DNA-binding domains"/>
    <property type="match status" value="1"/>
</dbReference>
<evidence type="ECO:0000259" key="4">
    <source>
        <dbReference type="PROSITE" id="PS50943"/>
    </source>
</evidence>
<comment type="caution">
    <text evidence="5">The sequence shown here is derived from an EMBL/GenBank/DDBJ whole genome shotgun (WGS) entry which is preliminary data.</text>
</comment>
<dbReference type="CDD" id="cd00093">
    <property type="entry name" value="HTH_XRE"/>
    <property type="match status" value="1"/>
</dbReference>
<dbReference type="InterPro" id="IPR001387">
    <property type="entry name" value="Cro/C1-type_HTH"/>
</dbReference>
<evidence type="ECO:0000313" key="6">
    <source>
        <dbReference type="Proteomes" id="UP000236197"/>
    </source>
</evidence>
<dbReference type="Proteomes" id="UP000236197">
    <property type="component" value="Unassembled WGS sequence"/>
</dbReference>
<dbReference type="GO" id="GO:0003677">
    <property type="term" value="F:DNA binding"/>
    <property type="evidence" value="ECO:0007669"/>
    <property type="project" value="UniProtKB-KW"/>
</dbReference>
<dbReference type="PANTHER" id="PTHR46797">
    <property type="entry name" value="HTH-TYPE TRANSCRIPTIONAL REGULATOR"/>
    <property type="match status" value="1"/>
</dbReference>
<keyword evidence="2" id="KW-0238">DNA-binding</keyword>
<evidence type="ECO:0000313" key="5">
    <source>
        <dbReference type="EMBL" id="PNV68634.1"/>
    </source>
</evidence>
<dbReference type="SMART" id="SM00530">
    <property type="entry name" value="HTH_XRE"/>
    <property type="match status" value="1"/>
</dbReference>
<dbReference type="EMBL" id="PPEK01000001">
    <property type="protein sequence ID" value="PNV68634.1"/>
    <property type="molecule type" value="Genomic_DNA"/>
</dbReference>
<dbReference type="GO" id="GO:0005829">
    <property type="term" value="C:cytosol"/>
    <property type="evidence" value="ECO:0007669"/>
    <property type="project" value="TreeGrafter"/>
</dbReference>
<dbReference type="Pfam" id="PF01381">
    <property type="entry name" value="HTH_3"/>
    <property type="match status" value="1"/>
</dbReference>
<protein>
    <submittedName>
        <fullName evidence="5">XRE family transcriptional regulator</fullName>
    </submittedName>
</protein>
<dbReference type="GO" id="GO:0003700">
    <property type="term" value="F:DNA-binding transcription factor activity"/>
    <property type="evidence" value="ECO:0007669"/>
    <property type="project" value="TreeGrafter"/>
</dbReference>